<accession>A0ABW8FFS2</accession>
<sequence>MVTALHEGLATVPDRIISAHDSAQQFLGLTPRTTGRRFTQIGLWPIRPQRRRAKERT</sequence>
<comment type="caution">
    <text evidence="1">The sequence shown here is derived from an EMBL/GenBank/DDBJ whole genome shotgun (WGS) entry which is preliminary data.</text>
</comment>
<evidence type="ECO:0000313" key="1">
    <source>
        <dbReference type="EMBL" id="MFJ4080906.1"/>
    </source>
</evidence>
<proteinExistence type="predicted"/>
<dbReference type="RefSeq" id="WP_402072802.1">
    <property type="nucleotide sequence ID" value="NZ_JBIVGG010000007.1"/>
</dbReference>
<name>A0ABW8FFS2_9ACTN</name>
<evidence type="ECO:0008006" key="3">
    <source>
        <dbReference type="Google" id="ProtNLM"/>
    </source>
</evidence>
<gene>
    <name evidence="1" type="ORF">ACIP2Z_18290</name>
</gene>
<evidence type="ECO:0000313" key="2">
    <source>
        <dbReference type="Proteomes" id="UP001617511"/>
    </source>
</evidence>
<dbReference type="EMBL" id="JBIVGG010000007">
    <property type="protein sequence ID" value="MFJ4080906.1"/>
    <property type="molecule type" value="Genomic_DNA"/>
</dbReference>
<keyword evidence="2" id="KW-1185">Reference proteome</keyword>
<organism evidence="1 2">
    <name type="scientific">Streptomyces iakyrus</name>
    <dbReference type="NCBI Taxonomy" id="68219"/>
    <lineage>
        <taxon>Bacteria</taxon>
        <taxon>Bacillati</taxon>
        <taxon>Actinomycetota</taxon>
        <taxon>Actinomycetes</taxon>
        <taxon>Kitasatosporales</taxon>
        <taxon>Streptomycetaceae</taxon>
        <taxon>Streptomyces</taxon>
    </lineage>
</organism>
<reference evidence="1 2" key="1">
    <citation type="submission" date="2024-10" db="EMBL/GenBank/DDBJ databases">
        <title>The Natural Products Discovery Center: Release of the First 8490 Sequenced Strains for Exploring Actinobacteria Biosynthetic Diversity.</title>
        <authorList>
            <person name="Kalkreuter E."/>
            <person name="Kautsar S.A."/>
            <person name="Yang D."/>
            <person name="Bader C.D."/>
            <person name="Teijaro C.N."/>
            <person name="Fluegel L."/>
            <person name="Davis C.M."/>
            <person name="Simpson J.R."/>
            <person name="Lauterbach L."/>
            <person name="Steele A.D."/>
            <person name="Gui C."/>
            <person name="Meng S."/>
            <person name="Li G."/>
            <person name="Viehrig K."/>
            <person name="Ye F."/>
            <person name="Su P."/>
            <person name="Kiefer A.F."/>
            <person name="Nichols A."/>
            <person name="Cepeda A.J."/>
            <person name="Yan W."/>
            <person name="Fan B."/>
            <person name="Jiang Y."/>
            <person name="Adhikari A."/>
            <person name="Zheng C.-J."/>
            <person name="Schuster L."/>
            <person name="Cowan T.M."/>
            <person name="Smanski M.J."/>
            <person name="Chevrette M.G."/>
            <person name="De Carvalho L.P.S."/>
            <person name="Shen B."/>
        </authorList>
    </citation>
    <scope>NUCLEOTIDE SEQUENCE [LARGE SCALE GENOMIC DNA]</scope>
    <source>
        <strain evidence="1 2">NPDC089932</strain>
    </source>
</reference>
<protein>
    <recommendedName>
        <fullName evidence="3">Transposase</fullName>
    </recommendedName>
</protein>
<dbReference type="Proteomes" id="UP001617511">
    <property type="component" value="Unassembled WGS sequence"/>
</dbReference>